<organism evidence="3 5">
    <name type="scientific">Leptospira perolatii</name>
    <dbReference type="NCBI Taxonomy" id="2023191"/>
    <lineage>
        <taxon>Bacteria</taxon>
        <taxon>Pseudomonadati</taxon>
        <taxon>Spirochaetota</taxon>
        <taxon>Spirochaetia</taxon>
        <taxon>Leptospirales</taxon>
        <taxon>Leptospiraceae</taxon>
        <taxon>Leptospira</taxon>
    </lineage>
</organism>
<dbReference type="EMBL" id="NPDY01000001">
    <property type="protein sequence ID" value="PJZ71305.1"/>
    <property type="molecule type" value="Genomic_DNA"/>
</dbReference>
<dbReference type="EMBL" id="NPDZ01000001">
    <property type="protein sequence ID" value="PJZ74839.1"/>
    <property type="molecule type" value="Genomic_DNA"/>
</dbReference>
<dbReference type="Pfam" id="PF00027">
    <property type="entry name" value="cNMP_binding"/>
    <property type="match status" value="1"/>
</dbReference>
<dbReference type="RefSeq" id="WP_100712247.1">
    <property type="nucleotide sequence ID" value="NZ_NPDY01000001.1"/>
</dbReference>
<dbReference type="Gene3D" id="2.60.120.10">
    <property type="entry name" value="Jelly Rolls"/>
    <property type="match status" value="1"/>
</dbReference>
<dbReference type="CDD" id="cd00038">
    <property type="entry name" value="CAP_ED"/>
    <property type="match status" value="1"/>
</dbReference>
<gene>
    <name evidence="2" type="ORF">CH360_02030</name>
    <name evidence="3" type="ORF">CH373_02030</name>
</gene>
<dbReference type="PROSITE" id="PS50042">
    <property type="entry name" value="CNMP_BINDING_3"/>
    <property type="match status" value="1"/>
</dbReference>
<dbReference type="SUPFAM" id="SSF51206">
    <property type="entry name" value="cAMP-binding domain-like"/>
    <property type="match status" value="1"/>
</dbReference>
<evidence type="ECO:0000313" key="2">
    <source>
        <dbReference type="EMBL" id="PJZ71305.1"/>
    </source>
</evidence>
<reference evidence="4 5" key="1">
    <citation type="submission" date="2017-07" db="EMBL/GenBank/DDBJ databases">
        <title>Leptospira spp. isolated from tropical soils.</title>
        <authorList>
            <person name="Thibeaux R."/>
            <person name="Iraola G."/>
            <person name="Ferres I."/>
            <person name="Bierque E."/>
            <person name="Girault D."/>
            <person name="Soupe-Gilbert M.-E."/>
            <person name="Picardeau M."/>
            <person name="Goarant C."/>
        </authorList>
    </citation>
    <scope>NUCLEOTIDE SEQUENCE [LARGE SCALE GENOMIC DNA]</scope>
    <source>
        <strain evidence="3 5">FH1-B-B1</strain>
        <strain evidence="2 4">FH1-B-C1</strain>
    </source>
</reference>
<sequence length="203" mass="22930">MNQIDQFYIESLSAAVLSIAPVPKEQMIKAAKIFEFRRLRPGEFLVRQGEPASEFAFIISGVVKEFYTTEKGAAFIKTFCIPGEFTGSYFDLLSKQPSTASIEAVNACELAVAKFVDYFALFDEHPAWERVGRKVAESLFIKKAKREYELLALSPPERYLLFKKNLPQVEKLVPDYMIASYLGITPVALSRIRTRLKGEGKIS</sequence>
<dbReference type="OrthoDB" id="9798104at2"/>
<dbReference type="Proteomes" id="UP000231962">
    <property type="component" value="Unassembled WGS sequence"/>
</dbReference>
<dbReference type="AlphaFoldDB" id="A0A2M9ZS88"/>
<accession>A0A2M9ZS88</accession>
<name>A0A2M9ZS88_9LEPT</name>
<dbReference type="Proteomes" id="UP000231990">
    <property type="component" value="Unassembled WGS sequence"/>
</dbReference>
<dbReference type="InterPro" id="IPR000595">
    <property type="entry name" value="cNMP-bd_dom"/>
</dbReference>
<dbReference type="InterPro" id="IPR018490">
    <property type="entry name" value="cNMP-bd_dom_sf"/>
</dbReference>
<dbReference type="SMART" id="SM00100">
    <property type="entry name" value="cNMP"/>
    <property type="match status" value="1"/>
</dbReference>
<evidence type="ECO:0000313" key="4">
    <source>
        <dbReference type="Proteomes" id="UP000231962"/>
    </source>
</evidence>
<protein>
    <submittedName>
        <fullName evidence="3">Crp/Fnr family transcriptional regulator</fullName>
    </submittedName>
</protein>
<evidence type="ECO:0000259" key="1">
    <source>
        <dbReference type="PROSITE" id="PS50042"/>
    </source>
</evidence>
<evidence type="ECO:0000313" key="3">
    <source>
        <dbReference type="EMBL" id="PJZ74839.1"/>
    </source>
</evidence>
<keyword evidence="4" id="KW-1185">Reference proteome</keyword>
<proteinExistence type="predicted"/>
<evidence type="ECO:0000313" key="5">
    <source>
        <dbReference type="Proteomes" id="UP000231990"/>
    </source>
</evidence>
<feature type="domain" description="Cyclic nucleotide-binding" evidence="1">
    <location>
        <begin position="18"/>
        <end position="110"/>
    </location>
</feature>
<dbReference type="InterPro" id="IPR014710">
    <property type="entry name" value="RmlC-like_jellyroll"/>
</dbReference>
<comment type="caution">
    <text evidence="3">The sequence shown here is derived from an EMBL/GenBank/DDBJ whole genome shotgun (WGS) entry which is preliminary data.</text>
</comment>